<keyword evidence="2" id="KW-0067">ATP-binding</keyword>
<dbReference type="InterPro" id="IPR036621">
    <property type="entry name" value="Anticodon-bd_dom_sf"/>
</dbReference>
<organism evidence="5 6">
    <name type="scientific">Staphylococcus cohnii</name>
    <dbReference type="NCBI Taxonomy" id="29382"/>
    <lineage>
        <taxon>Bacteria</taxon>
        <taxon>Bacillati</taxon>
        <taxon>Bacillota</taxon>
        <taxon>Bacilli</taxon>
        <taxon>Bacillales</taxon>
        <taxon>Staphylococcaceae</taxon>
        <taxon>Staphylococcus</taxon>
        <taxon>Staphylococcus cohnii species complex</taxon>
    </lineage>
</organism>
<dbReference type="Gene3D" id="3.40.50.800">
    <property type="entry name" value="Anticodon-binding domain"/>
    <property type="match status" value="1"/>
</dbReference>
<proteinExistence type="predicted"/>
<reference evidence="5 6" key="1">
    <citation type="journal article" date="2016" name="Front. Microbiol.">
        <title>Comprehensive Phylogenetic Analysis of Bovine Non-aureus Staphylococci Species Based on Whole-Genome Sequencing.</title>
        <authorList>
            <person name="Naushad S."/>
            <person name="Barkema H.W."/>
            <person name="Luby C."/>
            <person name="Condas L.A."/>
            <person name="Nobrega D.B."/>
            <person name="Carson D.A."/>
            <person name="De Buck J."/>
        </authorList>
    </citation>
    <scope>NUCLEOTIDE SEQUENCE [LARGE SCALE GENOMIC DNA]</scope>
    <source>
        <strain evidence="5 6">SNUC 3829</strain>
    </source>
</reference>
<dbReference type="Pfam" id="PF03129">
    <property type="entry name" value="HGTP_anticodon"/>
    <property type="match status" value="1"/>
</dbReference>
<dbReference type="EMBL" id="PYZR01000657">
    <property type="protein sequence ID" value="PTF50933.1"/>
    <property type="molecule type" value="Genomic_DNA"/>
</dbReference>
<name>A0A2T4LJQ5_9STAP</name>
<dbReference type="GO" id="GO:0004812">
    <property type="term" value="F:aminoacyl-tRNA ligase activity"/>
    <property type="evidence" value="ECO:0007669"/>
    <property type="project" value="UniProtKB-KW"/>
</dbReference>
<evidence type="ECO:0000256" key="3">
    <source>
        <dbReference type="ARBA" id="ARBA00023146"/>
    </source>
</evidence>
<evidence type="ECO:0000256" key="1">
    <source>
        <dbReference type="ARBA" id="ARBA00022490"/>
    </source>
</evidence>
<evidence type="ECO:0000256" key="2">
    <source>
        <dbReference type="ARBA" id="ARBA00022840"/>
    </source>
</evidence>
<keyword evidence="3" id="KW-0436">Ligase</keyword>
<gene>
    <name evidence="5" type="ORF">BUY34_15230</name>
</gene>
<comment type="caution">
    <text evidence="5">The sequence shown here is derived from an EMBL/GenBank/DDBJ whole genome shotgun (WGS) entry which is preliminary data.</text>
</comment>
<evidence type="ECO:0000259" key="4">
    <source>
        <dbReference type="Pfam" id="PF03129"/>
    </source>
</evidence>
<evidence type="ECO:0000313" key="6">
    <source>
        <dbReference type="Proteomes" id="UP000241208"/>
    </source>
</evidence>
<dbReference type="Proteomes" id="UP000241208">
    <property type="component" value="Unassembled WGS sequence"/>
</dbReference>
<dbReference type="RefSeq" id="WP_133170946.1">
    <property type="nucleotide sequence ID" value="NZ_PYZR01000657.1"/>
</dbReference>
<accession>A0A2T4LJQ5</accession>
<feature type="domain" description="Anticodon-binding" evidence="4">
    <location>
        <begin position="1"/>
        <end position="36"/>
    </location>
</feature>
<evidence type="ECO:0000313" key="5">
    <source>
        <dbReference type="EMBL" id="PTF50933.1"/>
    </source>
</evidence>
<sequence>VVVGKNAAEGIVEVKRRDTGESEDIAVSELVDYVTALYAQVK</sequence>
<feature type="non-terminal residue" evidence="5">
    <location>
        <position position="1"/>
    </location>
</feature>
<keyword evidence="2" id="KW-0547">Nucleotide-binding</keyword>
<dbReference type="GO" id="GO:0006418">
    <property type="term" value="P:tRNA aminoacylation for protein translation"/>
    <property type="evidence" value="ECO:0007669"/>
    <property type="project" value="UniProtKB-ARBA"/>
</dbReference>
<dbReference type="SUPFAM" id="SSF52954">
    <property type="entry name" value="Class II aaRS ABD-related"/>
    <property type="match status" value="1"/>
</dbReference>
<protein>
    <recommendedName>
        <fullName evidence="4">Anticodon-binding domain-containing protein</fullName>
    </recommendedName>
</protein>
<dbReference type="AlphaFoldDB" id="A0A2T4LJQ5"/>
<keyword evidence="1" id="KW-0963">Cytoplasm</keyword>
<dbReference type="GO" id="GO:0005524">
    <property type="term" value="F:ATP binding"/>
    <property type="evidence" value="ECO:0007669"/>
    <property type="project" value="UniProtKB-KW"/>
</dbReference>
<keyword evidence="3" id="KW-0030">Aminoacyl-tRNA synthetase</keyword>
<dbReference type="InterPro" id="IPR004154">
    <property type="entry name" value="Anticodon-bd"/>
</dbReference>